<dbReference type="PANTHER" id="PTHR10746:SF6">
    <property type="entry name" value="LARGE RIBOSOMAL SUBUNIT PROTEIN UL4M"/>
    <property type="match status" value="1"/>
</dbReference>
<dbReference type="InterPro" id="IPR013005">
    <property type="entry name" value="Ribosomal_uL4-like"/>
</dbReference>
<evidence type="ECO:0008006" key="5">
    <source>
        <dbReference type="Google" id="ProtNLM"/>
    </source>
</evidence>
<protein>
    <recommendedName>
        <fullName evidence="5">50S ribosomal protein L4</fullName>
    </recommendedName>
</protein>
<name>A0A381QXR6_9ZZZZ</name>
<dbReference type="PANTHER" id="PTHR10746">
    <property type="entry name" value="50S RIBOSOMAL PROTEIN L4"/>
    <property type="match status" value="1"/>
</dbReference>
<dbReference type="GO" id="GO:0005840">
    <property type="term" value="C:ribosome"/>
    <property type="evidence" value="ECO:0007669"/>
    <property type="project" value="UniProtKB-KW"/>
</dbReference>
<evidence type="ECO:0000313" key="4">
    <source>
        <dbReference type="EMBL" id="SUZ84226.1"/>
    </source>
</evidence>
<evidence type="ECO:0000256" key="3">
    <source>
        <dbReference type="ARBA" id="ARBA00023274"/>
    </source>
</evidence>
<dbReference type="EMBL" id="UINC01001585">
    <property type="protein sequence ID" value="SUZ84226.1"/>
    <property type="molecule type" value="Genomic_DNA"/>
</dbReference>
<evidence type="ECO:0000256" key="2">
    <source>
        <dbReference type="ARBA" id="ARBA00022980"/>
    </source>
</evidence>
<evidence type="ECO:0000256" key="1">
    <source>
        <dbReference type="ARBA" id="ARBA00010528"/>
    </source>
</evidence>
<gene>
    <name evidence="4" type="ORF">METZ01_LOCUS37080</name>
</gene>
<dbReference type="GO" id="GO:0006412">
    <property type="term" value="P:translation"/>
    <property type="evidence" value="ECO:0007669"/>
    <property type="project" value="InterPro"/>
</dbReference>
<dbReference type="GO" id="GO:1990904">
    <property type="term" value="C:ribonucleoprotein complex"/>
    <property type="evidence" value="ECO:0007669"/>
    <property type="project" value="UniProtKB-KW"/>
</dbReference>
<sequence length="143" mass="16202">MKQKGSGSARHSTRKVNIFKGGGVAFGPLPRDHSTKLPKKIRSLGLKLALSSKAKNKELVVLDELPEKETIFKDLRNKIGKFDLENSLIINDFEKENNFTKAARNIKNIDFLKVEGINVYDILRKEKIVITKGSLKNIEERLQ</sequence>
<comment type="similarity">
    <text evidence="1">Belongs to the universal ribosomal protein uL4 family.</text>
</comment>
<keyword evidence="2" id="KW-0689">Ribosomal protein</keyword>
<dbReference type="Gene3D" id="3.40.1370.10">
    <property type="match status" value="1"/>
</dbReference>
<dbReference type="GO" id="GO:0003735">
    <property type="term" value="F:structural constituent of ribosome"/>
    <property type="evidence" value="ECO:0007669"/>
    <property type="project" value="InterPro"/>
</dbReference>
<keyword evidence="3" id="KW-0687">Ribonucleoprotein</keyword>
<dbReference type="InterPro" id="IPR002136">
    <property type="entry name" value="Ribosomal_uL4"/>
</dbReference>
<proteinExistence type="inferred from homology"/>
<organism evidence="4">
    <name type="scientific">marine metagenome</name>
    <dbReference type="NCBI Taxonomy" id="408172"/>
    <lineage>
        <taxon>unclassified sequences</taxon>
        <taxon>metagenomes</taxon>
        <taxon>ecological metagenomes</taxon>
    </lineage>
</organism>
<dbReference type="InterPro" id="IPR023574">
    <property type="entry name" value="Ribosomal_uL4_dom_sf"/>
</dbReference>
<dbReference type="AlphaFoldDB" id="A0A381QXR6"/>
<dbReference type="SUPFAM" id="SSF52166">
    <property type="entry name" value="Ribosomal protein L4"/>
    <property type="match status" value="1"/>
</dbReference>
<dbReference type="Pfam" id="PF00573">
    <property type="entry name" value="Ribosomal_L4"/>
    <property type="match status" value="1"/>
</dbReference>
<dbReference type="NCBIfam" id="TIGR03953">
    <property type="entry name" value="rplD_bact"/>
    <property type="match status" value="1"/>
</dbReference>
<accession>A0A381QXR6</accession>
<reference evidence="4" key="1">
    <citation type="submission" date="2018-05" db="EMBL/GenBank/DDBJ databases">
        <authorList>
            <person name="Lanie J.A."/>
            <person name="Ng W.-L."/>
            <person name="Kazmierczak K.M."/>
            <person name="Andrzejewski T.M."/>
            <person name="Davidsen T.M."/>
            <person name="Wayne K.J."/>
            <person name="Tettelin H."/>
            <person name="Glass J.I."/>
            <person name="Rusch D."/>
            <person name="Podicherti R."/>
            <person name="Tsui H.-C.T."/>
            <person name="Winkler M.E."/>
        </authorList>
    </citation>
    <scope>NUCLEOTIDE SEQUENCE</scope>
</reference>